<organism evidence="8 9">
    <name type="scientific">Moheibacter lacus</name>
    <dbReference type="NCBI Taxonomy" id="2745851"/>
    <lineage>
        <taxon>Bacteria</taxon>
        <taxon>Pseudomonadati</taxon>
        <taxon>Bacteroidota</taxon>
        <taxon>Flavobacteriia</taxon>
        <taxon>Flavobacteriales</taxon>
        <taxon>Weeksellaceae</taxon>
        <taxon>Moheibacter</taxon>
    </lineage>
</organism>
<dbReference type="SMART" id="SM01005">
    <property type="entry name" value="Ala_racemase_C"/>
    <property type="match status" value="1"/>
</dbReference>
<dbReference type="InterPro" id="IPR020622">
    <property type="entry name" value="Ala_racemase_pyridoxalP-BS"/>
</dbReference>
<dbReference type="InterPro" id="IPR011079">
    <property type="entry name" value="Ala_racemase_C"/>
</dbReference>
<dbReference type="Pfam" id="PF00842">
    <property type="entry name" value="Ala_racemase_C"/>
    <property type="match status" value="1"/>
</dbReference>
<reference evidence="8 9" key="1">
    <citation type="submission" date="2020-07" db="EMBL/GenBank/DDBJ databases">
        <title>Moheibacter lacus sp. nov., a member of the family Flavobacteriaceae isolated from freshwater lake sediment.</title>
        <authorList>
            <person name="Liu Y."/>
        </authorList>
    </citation>
    <scope>NUCLEOTIDE SEQUENCE [LARGE SCALE GENOMIC DNA]</scope>
    <source>
        <strain evidence="8 9">BDHS18</strain>
    </source>
</reference>
<dbReference type="GO" id="GO:0030170">
    <property type="term" value="F:pyridoxal phosphate binding"/>
    <property type="evidence" value="ECO:0007669"/>
    <property type="project" value="UniProtKB-UniRule"/>
</dbReference>
<dbReference type="PANTHER" id="PTHR30511">
    <property type="entry name" value="ALANINE RACEMASE"/>
    <property type="match status" value="1"/>
</dbReference>
<dbReference type="Pfam" id="PF01168">
    <property type="entry name" value="Ala_racemase_N"/>
    <property type="match status" value="1"/>
</dbReference>
<dbReference type="EC" id="5.1.1.1" evidence="4"/>
<comment type="function">
    <text evidence="4">Catalyzes the interconversion of L-alanine and D-alanine. May also act on other amino acids.</text>
</comment>
<evidence type="ECO:0000259" key="7">
    <source>
        <dbReference type="SMART" id="SM01005"/>
    </source>
</evidence>
<name>A0A838ZSV4_9FLAO</name>
<proteinExistence type="inferred from homology"/>
<dbReference type="SUPFAM" id="SSF50621">
    <property type="entry name" value="Alanine racemase C-terminal domain-like"/>
    <property type="match status" value="1"/>
</dbReference>
<keyword evidence="2 4" id="KW-0663">Pyridoxal phosphate</keyword>
<comment type="caution">
    <text evidence="8">The sequence shown here is derived from an EMBL/GenBank/DDBJ whole genome shotgun (WGS) entry which is preliminary data.</text>
</comment>
<dbReference type="InterPro" id="IPR029066">
    <property type="entry name" value="PLP-binding_barrel"/>
</dbReference>
<dbReference type="PROSITE" id="PS00395">
    <property type="entry name" value="ALANINE_RACEMASE"/>
    <property type="match status" value="1"/>
</dbReference>
<evidence type="ECO:0000313" key="9">
    <source>
        <dbReference type="Proteomes" id="UP000552241"/>
    </source>
</evidence>
<evidence type="ECO:0000313" key="8">
    <source>
        <dbReference type="EMBL" id="MBA5630057.1"/>
    </source>
</evidence>
<feature type="modified residue" description="N6-(pyridoxal phosphate)lysine" evidence="4 5">
    <location>
        <position position="40"/>
    </location>
</feature>
<feature type="binding site" evidence="4 6">
    <location>
        <position position="139"/>
    </location>
    <ligand>
        <name>substrate</name>
    </ligand>
</feature>
<protein>
    <recommendedName>
        <fullName evidence="4">Alanine racemase</fullName>
        <ecNumber evidence="4">5.1.1.1</ecNumber>
    </recommendedName>
</protein>
<comment type="similarity">
    <text evidence="4">Belongs to the alanine racemase family.</text>
</comment>
<feature type="domain" description="Alanine racemase C-terminal" evidence="7">
    <location>
        <begin position="257"/>
        <end position="385"/>
    </location>
</feature>
<comment type="cofactor">
    <cofactor evidence="1 4 5">
        <name>pyridoxal 5'-phosphate</name>
        <dbReference type="ChEBI" id="CHEBI:597326"/>
    </cofactor>
</comment>
<dbReference type="InterPro" id="IPR000821">
    <property type="entry name" value="Ala_racemase"/>
</dbReference>
<accession>A0A838ZSV4</accession>
<dbReference type="HAMAP" id="MF_01201">
    <property type="entry name" value="Ala_racemase"/>
    <property type="match status" value="1"/>
</dbReference>
<comment type="pathway">
    <text evidence="4">Amino-acid biosynthesis; D-alanine biosynthesis; D-alanine from L-alanine: step 1/1.</text>
</comment>
<dbReference type="Gene3D" id="2.40.37.10">
    <property type="entry name" value="Lyase, Ornithine Decarboxylase, Chain A, domain 1"/>
    <property type="match status" value="1"/>
</dbReference>
<feature type="binding site" evidence="4 6">
    <location>
        <position position="326"/>
    </location>
    <ligand>
        <name>substrate</name>
    </ligand>
</feature>
<dbReference type="Gene3D" id="3.20.20.10">
    <property type="entry name" value="Alanine racemase"/>
    <property type="match status" value="1"/>
</dbReference>
<keyword evidence="3 4" id="KW-0413">Isomerase</keyword>
<dbReference type="PRINTS" id="PR00992">
    <property type="entry name" value="ALARACEMASE"/>
</dbReference>
<dbReference type="SUPFAM" id="SSF51419">
    <property type="entry name" value="PLP-binding barrel"/>
    <property type="match status" value="1"/>
</dbReference>
<evidence type="ECO:0000256" key="4">
    <source>
        <dbReference type="HAMAP-Rule" id="MF_01201"/>
    </source>
</evidence>
<dbReference type="RefSeq" id="WP_182043664.1">
    <property type="nucleotide sequence ID" value="NZ_JACDZE010000003.1"/>
</dbReference>
<dbReference type="GO" id="GO:0008784">
    <property type="term" value="F:alanine racemase activity"/>
    <property type="evidence" value="ECO:0007669"/>
    <property type="project" value="UniProtKB-UniRule"/>
</dbReference>
<dbReference type="CDD" id="cd00430">
    <property type="entry name" value="PLPDE_III_AR"/>
    <property type="match status" value="1"/>
</dbReference>
<dbReference type="AlphaFoldDB" id="A0A838ZSV4"/>
<comment type="catalytic activity">
    <reaction evidence="4">
        <text>L-alanine = D-alanine</text>
        <dbReference type="Rhea" id="RHEA:20249"/>
        <dbReference type="ChEBI" id="CHEBI:57416"/>
        <dbReference type="ChEBI" id="CHEBI:57972"/>
        <dbReference type="EC" id="5.1.1.1"/>
    </reaction>
</comment>
<dbReference type="PANTHER" id="PTHR30511:SF0">
    <property type="entry name" value="ALANINE RACEMASE, CATABOLIC-RELATED"/>
    <property type="match status" value="1"/>
</dbReference>
<dbReference type="GO" id="GO:0030632">
    <property type="term" value="P:D-alanine biosynthetic process"/>
    <property type="evidence" value="ECO:0007669"/>
    <property type="project" value="UniProtKB-UniRule"/>
</dbReference>
<dbReference type="Proteomes" id="UP000552241">
    <property type="component" value="Unassembled WGS sequence"/>
</dbReference>
<dbReference type="UniPathway" id="UPA00042">
    <property type="reaction ID" value="UER00497"/>
</dbReference>
<feature type="active site" description="Proton acceptor; specific for L-alanine" evidence="4">
    <location>
        <position position="278"/>
    </location>
</feature>
<evidence type="ECO:0000256" key="3">
    <source>
        <dbReference type="ARBA" id="ARBA00023235"/>
    </source>
</evidence>
<keyword evidence="9" id="KW-1185">Reference proteome</keyword>
<feature type="active site" description="Proton acceptor; specific for D-alanine" evidence="4">
    <location>
        <position position="40"/>
    </location>
</feature>
<dbReference type="InterPro" id="IPR009006">
    <property type="entry name" value="Ala_racemase/Decarboxylase_C"/>
</dbReference>
<gene>
    <name evidence="8" type="primary">alr</name>
    <name evidence="8" type="ORF">HU137_09765</name>
</gene>
<dbReference type="NCBIfam" id="TIGR00492">
    <property type="entry name" value="alr"/>
    <property type="match status" value="1"/>
</dbReference>
<sequence>MQYKPESTSWIEISKSALQQNISFIQNAIPKNTVFSAVLKGNAYGHGIEIYAPLAYECGVRHFSVFSADEAYKLLESVHGDYKIMIMGSLNQDEIRWAIEHQIEFYIPNFETLESTIKVVQKINLTAKIHLEFETGMNRTGFPISDFKRIISMIEQSKLIEIEGVCTHLAGSESIANYKRIKDQIQKFQKLKKKFENLESHTPTFHIACSAAVLRYPKYVFDMVRVGILQYGFFPNNETYIHHYLKNPDQKNPLKRVISWKSKIIETKTVKAGEFVGYGMSYYTNIQTKIAIVPIGYAYGYNRNLSNQGKALVRGLKVDVIGTVNMNMMTLDVTHLTDVKIGDEVVLIGEQDEQSISVASFSENSNQLNYELLARLPKDIKRKVVD</sequence>
<evidence type="ECO:0000256" key="6">
    <source>
        <dbReference type="PIRSR" id="PIRSR600821-52"/>
    </source>
</evidence>
<evidence type="ECO:0000256" key="5">
    <source>
        <dbReference type="PIRSR" id="PIRSR600821-50"/>
    </source>
</evidence>
<dbReference type="EMBL" id="JACDZE010000003">
    <property type="protein sequence ID" value="MBA5630057.1"/>
    <property type="molecule type" value="Genomic_DNA"/>
</dbReference>
<evidence type="ECO:0000256" key="2">
    <source>
        <dbReference type="ARBA" id="ARBA00022898"/>
    </source>
</evidence>
<dbReference type="InterPro" id="IPR001608">
    <property type="entry name" value="Ala_racemase_N"/>
</dbReference>
<dbReference type="GO" id="GO:0005829">
    <property type="term" value="C:cytosol"/>
    <property type="evidence" value="ECO:0007669"/>
    <property type="project" value="TreeGrafter"/>
</dbReference>
<evidence type="ECO:0000256" key="1">
    <source>
        <dbReference type="ARBA" id="ARBA00001933"/>
    </source>
</evidence>